<evidence type="ECO:0000256" key="3">
    <source>
        <dbReference type="SAM" id="MobiDB-lite"/>
    </source>
</evidence>
<dbReference type="Pfam" id="PF14914">
    <property type="entry name" value="LRRC37AB_C"/>
    <property type="match status" value="1"/>
</dbReference>
<name>A0A8C0R8R2_CANLU</name>
<evidence type="ECO:0000256" key="1">
    <source>
        <dbReference type="ARBA" id="ARBA00022614"/>
    </source>
</evidence>
<proteinExistence type="predicted"/>
<sequence length="854" mass="97019">MDIKKLVFSAFAYSPKVAYDSLLILFILFLTSQGSELCFFTEISKETLFLTLRRIHGSHTVGLRNCEILSENYLTELHKDSFEGLLSLQYLDLSCNKIQSIERRTFEPLPFLKFINVSCNVLTEVSFGTFQAWHGMQFLHKLILSHNPLTTVEDSYLFKLPALKYLDMGTTQVSLSTIESILMMTLELEKLILPSRMSCCLCQLKNNIEVVCKTVKLHCDGECLTNATRCDEKASIMNVEGSFMKVLKARKKSTSTELTIEPEKASSDKNGIGLSAFMNEQLDFNDESDVISALNYILPYFSEGNVEDVESTLLPFIKTLFSNNLRKRWFRKNSVLKGPNDLQKRHYKEVDVQSTQGKQSAQSFVKNMAKERRLSGPSPRELEELHMAQRPRKLVGNSVHTESSFIKEHKAAASSFPKQNIMGKPSASTAPKSLPKVKTKSEDSTYPIVVLEDANARVREMEASRPVSHSGKKYIFHKIRSRIVQRTPKTKKSKKFRKKNSLSNRLMPAQRPPLPAVRSLIDSPSQEAISSSEKRIQENPFPELFTLSEPSKENTTVENTTAQNASEEIISPGSTTVSEQTPPEFTNRRNLSNTYSTTTRDNFVPTVKQTNETQWEYHNLVTDLPPKPTGFSVAKLSSAGDLFEIQLNQQLRSLIPNNDVRRLISHVIRTLKMDCSETNVQLACAKLISRTGLLMKLLSEQQEVKVSKAEWDTDQWKTENYINESTEAQSEQKEQKSSEPTKEVPGYGYNNKLILAISVTVVVMILIIVFCLIEIYSHRAAPVEDEEGGSRTPISLPLRRPLWLRDMYRPLNATRKKNMAQKLHDRDSSDEDEIFNKEPGYLIGDNLYFFSKMS</sequence>
<dbReference type="InterPro" id="IPR015753">
    <property type="entry name" value="LRRC37"/>
</dbReference>
<dbReference type="PROSITE" id="PS51450">
    <property type="entry name" value="LRR"/>
    <property type="match status" value="1"/>
</dbReference>
<reference evidence="6" key="2">
    <citation type="submission" date="2025-09" db="UniProtKB">
        <authorList>
            <consortium name="Ensembl"/>
        </authorList>
    </citation>
    <scope>IDENTIFICATION</scope>
</reference>
<dbReference type="SMART" id="SM00369">
    <property type="entry name" value="LRR_TYP"/>
    <property type="match status" value="3"/>
</dbReference>
<accession>A0A8C0R8R2</accession>
<dbReference type="PANTHER" id="PTHR23045">
    <property type="entry name" value="LEUCINE-RICH REPEAT-CONTAINING PROTEIN 37A"/>
    <property type="match status" value="1"/>
</dbReference>
<dbReference type="InterPro" id="IPR001611">
    <property type="entry name" value="Leu-rich_rpt"/>
</dbReference>
<keyword evidence="1" id="KW-0433">Leucine-rich repeat</keyword>
<keyword evidence="4" id="KW-1133">Transmembrane helix</keyword>
<feature type="domain" description="LRRC37A/B like protein 1 C-terminal" evidence="5">
    <location>
        <begin position="639"/>
        <end position="781"/>
    </location>
</feature>
<feature type="region of interest" description="Disordered" evidence="3">
    <location>
        <begin position="418"/>
        <end position="439"/>
    </location>
</feature>
<evidence type="ECO:0000313" key="7">
    <source>
        <dbReference type="Proteomes" id="UP000694391"/>
    </source>
</evidence>
<evidence type="ECO:0000259" key="5">
    <source>
        <dbReference type="Pfam" id="PF14914"/>
    </source>
</evidence>
<dbReference type="AlphaFoldDB" id="A0A8C0R8R2"/>
<dbReference type="InterPro" id="IPR003591">
    <property type="entry name" value="Leu-rich_rpt_typical-subtyp"/>
</dbReference>
<dbReference type="Proteomes" id="UP000694391">
    <property type="component" value="Unplaced"/>
</dbReference>
<keyword evidence="2" id="KW-0677">Repeat</keyword>
<keyword evidence="7" id="KW-1185">Reference proteome</keyword>
<keyword evidence="4" id="KW-0812">Transmembrane</keyword>
<protein>
    <submittedName>
        <fullName evidence="6">Leucine-rich repeat-containing protein 37A3-like</fullName>
    </submittedName>
</protein>
<keyword evidence="4" id="KW-0472">Membrane</keyword>
<evidence type="ECO:0000256" key="4">
    <source>
        <dbReference type="SAM" id="Phobius"/>
    </source>
</evidence>
<organism evidence="6 7">
    <name type="scientific">Canis lupus dingo</name>
    <name type="common">dingo</name>
    <dbReference type="NCBI Taxonomy" id="286419"/>
    <lineage>
        <taxon>Eukaryota</taxon>
        <taxon>Metazoa</taxon>
        <taxon>Chordata</taxon>
        <taxon>Craniata</taxon>
        <taxon>Vertebrata</taxon>
        <taxon>Euteleostomi</taxon>
        <taxon>Mammalia</taxon>
        <taxon>Eutheria</taxon>
        <taxon>Laurasiatheria</taxon>
        <taxon>Carnivora</taxon>
        <taxon>Caniformia</taxon>
        <taxon>Canidae</taxon>
        <taxon>Canis</taxon>
    </lineage>
</organism>
<reference evidence="6" key="1">
    <citation type="submission" date="2025-08" db="UniProtKB">
        <authorList>
            <consortium name="Ensembl"/>
        </authorList>
    </citation>
    <scope>IDENTIFICATION</scope>
</reference>
<evidence type="ECO:0000256" key="2">
    <source>
        <dbReference type="ARBA" id="ARBA00022737"/>
    </source>
</evidence>
<dbReference type="SUPFAM" id="SSF52058">
    <property type="entry name" value="L domain-like"/>
    <property type="match status" value="1"/>
</dbReference>
<dbReference type="Gene3D" id="3.80.10.10">
    <property type="entry name" value="Ribonuclease Inhibitor"/>
    <property type="match status" value="1"/>
</dbReference>
<dbReference type="InterPro" id="IPR029423">
    <property type="entry name" value="LRRC37AB_C"/>
</dbReference>
<dbReference type="PANTHER" id="PTHR23045:SF9">
    <property type="entry name" value="LEUCINE RICH REPEAT CONTAINING 37A-RELATED"/>
    <property type="match status" value="1"/>
</dbReference>
<dbReference type="InterPro" id="IPR032675">
    <property type="entry name" value="LRR_dom_sf"/>
</dbReference>
<feature type="transmembrane region" description="Helical" evidence="4">
    <location>
        <begin position="753"/>
        <end position="773"/>
    </location>
</feature>
<dbReference type="Ensembl" id="ENSCAFT00020040194.1">
    <property type="protein sequence ID" value="ENSCAFP00020034814.1"/>
    <property type="gene ID" value="ENSCAFG00020026958.1"/>
</dbReference>
<feature type="region of interest" description="Disordered" evidence="3">
    <location>
        <begin position="573"/>
        <end position="598"/>
    </location>
</feature>
<dbReference type="GeneTree" id="ENSGT00530000063282"/>
<evidence type="ECO:0000313" key="6">
    <source>
        <dbReference type="Ensembl" id="ENSCAFP00020034814.1"/>
    </source>
</evidence>
<dbReference type="Pfam" id="PF13855">
    <property type="entry name" value="LRR_8"/>
    <property type="match status" value="1"/>
</dbReference>